<evidence type="ECO:0000256" key="1">
    <source>
        <dbReference type="SAM" id="MobiDB-lite"/>
    </source>
</evidence>
<reference evidence="2 3" key="1">
    <citation type="submission" date="2016-10" db="EMBL/GenBank/DDBJ databases">
        <authorList>
            <person name="Cai Z."/>
        </authorList>
    </citation>
    <scope>NUCLEOTIDE SEQUENCE [LARGE SCALE GENOMIC DNA]</scope>
</reference>
<gene>
    <name evidence="2" type="ORF">BQ4739_LOCUS5371</name>
</gene>
<accession>A0A383VH85</accession>
<protein>
    <submittedName>
        <fullName evidence="2">Uncharacterized protein</fullName>
    </submittedName>
</protein>
<feature type="region of interest" description="Disordered" evidence="1">
    <location>
        <begin position="317"/>
        <end position="341"/>
    </location>
</feature>
<name>A0A383VH85_TETOB</name>
<dbReference type="Proteomes" id="UP000256970">
    <property type="component" value="Unassembled WGS sequence"/>
</dbReference>
<evidence type="ECO:0000313" key="2">
    <source>
        <dbReference type="EMBL" id="SZX64895.1"/>
    </source>
</evidence>
<proteinExistence type="predicted"/>
<keyword evidence="3" id="KW-1185">Reference proteome</keyword>
<sequence>MQAATAQEQYEEAARLRDESLAWLEGWHKPITAGSPASSLLHVGRQHGRWIARWFTIDDFLTANEEYGDGSMPPSSSSSSSSQVLNMRKLVQDSCYGTPLFETYILPAARIHADAELPHSSVIADSKPSSSYTSLTASLQSVAAAMDDLLRTAPASDDSSSSSSSTEQLAGELSLNDDLVHVHDQRIMLLVDAASNALMAAAVPACEGTLLVWRMQLDAGTPAQQPGIKSWPGRPGECGNGAIKAVSSHDGFEDLLRGPGSIQRTGPGSFAFVREPLPEEVLLRMCGSSNSSSSSDLQLYRVDLHYEYSTVTSTGAAGWSRSRTSSSSSSSSSSGSSSFEDSASQSWVSRIAAELHHKLSQQAASSSIADVDALVTLLTAAADGIAPSGVRFSLLQPLARLSAVALPSQRLAAAAAAAAAPAGSEAAARHDTEAAIYLFEKLEQQTMPVGFGNWEMKVRL</sequence>
<dbReference type="EMBL" id="FNXT01000503">
    <property type="protein sequence ID" value="SZX64895.1"/>
    <property type="molecule type" value="Genomic_DNA"/>
</dbReference>
<feature type="compositionally biased region" description="Low complexity" evidence="1">
    <location>
        <begin position="320"/>
        <end position="341"/>
    </location>
</feature>
<dbReference type="AlphaFoldDB" id="A0A383VH85"/>
<organism evidence="2 3">
    <name type="scientific">Tetradesmus obliquus</name>
    <name type="common">Green alga</name>
    <name type="synonym">Acutodesmus obliquus</name>
    <dbReference type="NCBI Taxonomy" id="3088"/>
    <lineage>
        <taxon>Eukaryota</taxon>
        <taxon>Viridiplantae</taxon>
        <taxon>Chlorophyta</taxon>
        <taxon>core chlorophytes</taxon>
        <taxon>Chlorophyceae</taxon>
        <taxon>CS clade</taxon>
        <taxon>Sphaeropleales</taxon>
        <taxon>Scenedesmaceae</taxon>
        <taxon>Tetradesmus</taxon>
    </lineage>
</organism>
<evidence type="ECO:0000313" key="3">
    <source>
        <dbReference type="Proteomes" id="UP000256970"/>
    </source>
</evidence>